<evidence type="ECO:0000256" key="6">
    <source>
        <dbReference type="ARBA" id="ARBA00050665"/>
    </source>
</evidence>
<feature type="active site" evidence="7">
    <location>
        <position position="902"/>
    </location>
</feature>
<dbReference type="Proteomes" id="UP001146793">
    <property type="component" value="Unassembled WGS sequence"/>
</dbReference>
<dbReference type="GO" id="GO:0016887">
    <property type="term" value="F:ATP hydrolysis activity"/>
    <property type="evidence" value="ECO:0007669"/>
    <property type="project" value="InterPro"/>
</dbReference>
<feature type="region of interest" description="Disordered" evidence="11">
    <location>
        <begin position="808"/>
        <end position="831"/>
    </location>
</feature>
<dbReference type="InterPro" id="IPR003111">
    <property type="entry name" value="Lon_prtase_N"/>
</dbReference>
<feature type="compositionally biased region" description="Basic and acidic residues" evidence="11">
    <location>
        <begin position="809"/>
        <end position="831"/>
    </location>
</feature>
<dbReference type="GO" id="GO:0005524">
    <property type="term" value="F:ATP binding"/>
    <property type="evidence" value="ECO:0007669"/>
    <property type="project" value="UniProtKB-KW"/>
</dbReference>
<keyword evidence="3 7" id="KW-0378">Hydrolase</keyword>
<dbReference type="PANTHER" id="PTHR43718">
    <property type="entry name" value="LON PROTEASE"/>
    <property type="match status" value="1"/>
</dbReference>
<dbReference type="EC" id="3.4.21.-" evidence="9"/>
<dbReference type="Gene3D" id="3.40.50.300">
    <property type="entry name" value="P-loop containing nucleotide triphosphate hydrolases"/>
    <property type="match status" value="1"/>
</dbReference>
<gene>
    <name evidence="14" type="ORF">M0812_12602</name>
</gene>
<dbReference type="CDD" id="cd19500">
    <property type="entry name" value="RecA-like_Lon"/>
    <property type="match status" value="1"/>
</dbReference>
<dbReference type="NCBIfam" id="TIGR00763">
    <property type="entry name" value="lon"/>
    <property type="match status" value="1"/>
</dbReference>
<keyword evidence="5 8" id="KW-0067">ATP-binding</keyword>
<sequence length="996" mass="114621">MFLSFLNQTADFKFSPNNIKSSISFLLTRRIINIQQINRNFTKYNFQPYKIQRNFSKKENSYQETPKFSEKLLTSEFTDHLPILPLIKKPIFPNTVIKISITHKNLSRYFDNLSRQHTKYVGLFLTKEPYVVHPNDMKASKSQIEIFLDSLISQKNQEKEKTKEEEEEEKEKDKEKEKEKEKVKEEKNNVKQSSEEFVINPNNRGMDGIKSYEQLHHVGVLGRILSSNLTTERGVKTNLVIISALERIRLYNTQMVNTHLEGVIGKHPFSENDYYGDVAIRAYTLNIIETIHQLIARKPAYGRDLNVQFLDTNINSPNELCNLVGVLTSTRRDILQQVLEETDELKRLERTLTLLKGELEINDIQQDIDTQIQLQLENQQRRIILEDQLQFIKRELGMKSDDKKVVIGKLLQIVKKKSKYLPDYTIKAIKEQLTRLETLHISSSEFNNIRNYLDWILNLPWNKYQKENLDLNLAEQILEEDHFGLKDIKKNILEFIAVGNLKKKFSGKILCLVGAPGVGKTSIGKSIARALNREFFRFSLGGLTDVMELKGFKRTYVGALPGIFIQALKKLKTSNPVIVLDEIDKMGMSYKGDPASALLEALDPEQNSEFMDHFLDIPVDLSKVLFVMTANVIDTIPRPLLDRMEILRISGYVEEEKMKIAKHYLIPRAMEETGIKDDQAEITENALRILIKDYCREEGVRNLQKQIEKIFRKVAYRIAKSSYQNEDDKNLKETQKKEGNKKAKKNNFEKIYIKDDNLTDFVGQPLFAKERIFKIPTVGVSIGLAWSHYGGSLLFIESVISENNYPNDTIKEIPSKGNDENDNSEKDNEEQKKKVIIKNSSNMYGSLKITGQLGKVMQESSQIAYSFAKTFLRKIEPSNDFLKVQHIHTHCPEGAIKKDGPSAGVTIVTSLISLALNKPIKADLAMTGEITLTGKILPVGGIKEKILAARRSDIKHLIFPFENQRDWNELENYIKEGLSVHFVKNYQELYPIAFEI</sequence>
<feature type="region of interest" description="Disordered" evidence="11">
    <location>
        <begin position="157"/>
        <end position="193"/>
    </location>
</feature>
<keyword evidence="1 7" id="KW-0645">Protease</keyword>
<dbReference type="PANTHER" id="PTHR43718:SF2">
    <property type="entry name" value="LON PROTEASE HOMOLOG, MITOCHONDRIAL"/>
    <property type="match status" value="1"/>
</dbReference>
<feature type="coiled-coil region" evidence="10">
    <location>
        <begin position="331"/>
        <end position="358"/>
    </location>
</feature>
<dbReference type="Gene3D" id="1.10.8.60">
    <property type="match status" value="1"/>
</dbReference>
<dbReference type="Gene3D" id="2.30.130.40">
    <property type="entry name" value="LON domain-like"/>
    <property type="match status" value="1"/>
</dbReference>
<dbReference type="FunFam" id="3.40.50.300:FF:000021">
    <property type="entry name" value="Lon protease homolog"/>
    <property type="match status" value="1"/>
</dbReference>
<evidence type="ECO:0000256" key="7">
    <source>
        <dbReference type="PROSITE-ProRule" id="PRU01122"/>
    </source>
</evidence>
<dbReference type="SMART" id="SM00382">
    <property type="entry name" value="AAA"/>
    <property type="match status" value="1"/>
</dbReference>
<dbReference type="PROSITE" id="PS01046">
    <property type="entry name" value="LON_SER"/>
    <property type="match status" value="1"/>
</dbReference>
<dbReference type="Gene3D" id="1.20.5.5270">
    <property type="match status" value="1"/>
</dbReference>
<dbReference type="InterPro" id="IPR027065">
    <property type="entry name" value="Lon_Prtase"/>
</dbReference>
<dbReference type="GO" id="GO:0005759">
    <property type="term" value="C:mitochondrial matrix"/>
    <property type="evidence" value="ECO:0007669"/>
    <property type="project" value="TreeGrafter"/>
</dbReference>
<comment type="catalytic activity">
    <reaction evidence="6">
        <text>Hydrolysis of proteins in presence of ATP.</text>
        <dbReference type="EC" id="3.4.21.53"/>
    </reaction>
</comment>
<dbReference type="GO" id="GO:0004252">
    <property type="term" value="F:serine-type endopeptidase activity"/>
    <property type="evidence" value="ECO:0007669"/>
    <property type="project" value="UniProtKB-UniRule"/>
</dbReference>
<comment type="caution">
    <text evidence="14">The sequence shown here is derived from an EMBL/GenBank/DDBJ whole genome shotgun (WGS) entry which is preliminary data.</text>
</comment>
<evidence type="ECO:0000256" key="3">
    <source>
        <dbReference type="ARBA" id="ARBA00022801"/>
    </source>
</evidence>
<dbReference type="GO" id="GO:0007005">
    <property type="term" value="P:mitochondrion organization"/>
    <property type="evidence" value="ECO:0007669"/>
    <property type="project" value="TreeGrafter"/>
</dbReference>
<dbReference type="GO" id="GO:0006515">
    <property type="term" value="P:protein quality control for misfolded or incompletely synthesized proteins"/>
    <property type="evidence" value="ECO:0007669"/>
    <property type="project" value="TreeGrafter"/>
</dbReference>
<feature type="active site" evidence="7">
    <location>
        <position position="945"/>
    </location>
</feature>
<evidence type="ECO:0000256" key="2">
    <source>
        <dbReference type="ARBA" id="ARBA00022741"/>
    </source>
</evidence>
<name>A0AAV7ZNI3_9EUKA</name>
<evidence type="ECO:0000256" key="10">
    <source>
        <dbReference type="SAM" id="Coils"/>
    </source>
</evidence>
<dbReference type="InterPro" id="IPR014721">
    <property type="entry name" value="Ribsml_uS5_D2-typ_fold_subgr"/>
</dbReference>
<keyword evidence="4 7" id="KW-0720">Serine protease</keyword>
<evidence type="ECO:0000256" key="5">
    <source>
        <dbReference type="ARBA" id="ARBA00022840"/>
    </source>
</evidence>
<dbReference type="InterPro" id="IPR004815">
    <property type="entry name" value="Lon_bac/euk-typ"/>
</dbReference>
<evidence type="ECO:0000256" key="4">
    <source>
        <dbReference type="ARBA" id="ARBA00022825"/>
    </source>
</evidence>
<evidence type="ECO:0000313" key="15">
    <source>
        <dbReference type="Proteomes" id="UP001146793"/>
    </source>
</evidence>
<dbReference type="Gene3D" id="3.30.230.10">
    <property type="match status" value="1"/>
</dbReference>
<dbReference type="GO" id="GO:0004176">
    <property type="term" value="F:ATP-dependent peptidase activity"/>
    <property type="evidence" value="ECO:0007669"/>
    <property type="project" value="UniProtKB-UniRule"/>
</dbReference>
<feature type="domain" description="Lon proteolytic" evidence="12">
    <location>
        <begin position="775"/>
        <end position="996"/>
    </location>
</feature>
<feature type="compositionally biased region" description="Basic and acidic residues" evidence="11">
    <location>
        <begin position="171"/>
        <end position="189"/>
    </location>
</feature>
<reference evidence="14" key="1">
    <citation type="submission" date="2022-08" db="EMBL/GenBank/DDBJ databases">
        <title>Novel sulphate-reducing endosymbionts in the free-living metamonad Anaeramoeba.</title>
        <authorList>
            <person name="Jerlstrom-Hultqvist J."/>
            <person name="Cepicka I."/>
            <person name="Gallot-Lavallee L."/>
            <person name="Salas-Leiva D."/>
            <person name="Curtis B.A."/>
            <person name="Zahonova K."/>
            <person name="Pipaliya S."/>
            <person name="Dacks J."/>
            <person name="Roger A.J."/>
        </authorList>
    </citation>
    <scope>NUCLEOTIDE SEQUENCE</scope>
    <source>
        <strain evidence="14">Busselton2</strain>
    </source>
</reference>
<dbReference type="Pfam" id="PF05362">
    <property type="entry name" value="Lon_C"/>
    <property type="match status" value="2"/>
</dbReference>
<evidence type="ECO:0000256" key="1">
    <source>
        <dbReference type="ARBA" id="ARBA00022670"/>
    </source>
</evidence>
<dbReference type="InterPro" id="IPR008268">
    <property type="entry name" value="Peptidase_S16_AS"/>
</dbReference>
<dbReference type="SUPFAM" id="SSF54211">
    <property type="entry name" value="Ribosomal protein S5 domain 2-like"/>
    <property type="match status" value="1"/>
</dbReference>
<dbReference type="PRINTS" id="PR00830">
    <property type="entry name" value="ENDOLAPTASE"/>
</dbReference>
<evidence type="ECO:0000313" key="14">
    <source>
        <dbReference type="EMBL" id="KAJ3442850.1"/>
    </source>
</evidence>
<dbReference type="InterPro" id="IPR003959">
    <property type="entry name" value="ATPase_AAA_core"/>
</dbReference>
<comment type="similarity">
    <text evidence="7 8">Belongs to the peptidase S16 family.</text>
</comment>
<dbReference type="InterPro" id="IPR008269">
    <property type="entry name" value="Lon_proteolytic"/>
</dbReference>
<evidence type="ECO:0000256" key="8">
    <source>
        <dbReference type="RuleBase" id="RU000591"/>
    </source>
</evidence>
<dbReference type="PROSITE" id="PS51786">
    <property type="entry name" value="LON_PROTEOLYTIC"/>
    <property type="match status" value="1"/>
</dbReference>
<dbReference type="InterPro" id="IPR054594">
    <property type="entry name" value="Lon_lid"/>
</dbReference>
<dbReference type="Pfam" id="PF22667">
    <property type="entry name" value="Lon_lid"/>
    <property type="match status" value="1"/>
</dbReference>
<dbReference type="InterPro" id="IPR027417">
    <property type="entry name" value="P-loop_NTPase"/>
</dbReference>
<evidence type="ECO:0000256" key="11">
    <source>
        <dbReference type="SAM" id="MobiDB-lite"/>
    </source>
</evidence>
<dbReference type="Pfam" id="PF02190">
    <property type="entry name" value="LON_substr_bdg"/>
    <property type="match status" value="1"/>
</dbReference>
<dbReference type="InterPro" id="IPR046336">
    <property type="entry name" value="Lon_prtase_N_sf"/>
</dbReference>
<dbReference type="GO" id="GO:0051131">
    <property type="term" value="P:chaperone-mediated protein complex assembly"/>
    <property type="evidence" value="ECO:0007669"/>
    <property type="project" value="TreeGrafter"/>
</dbReference>
<dbReference type="InterPro" id="IPR020568">
    <property type="entry name" value="Ribosomal_Su5_D2-typ_SF"/>
</dbReference>
<accession>A0AAV7ZNI3</accession>
<feature type="domain" description="Lon N-terminal" evidence="13">
    <location>
        <begin position="81"/>
        <end position="359"/>
    </location>
</feature>
<evidence type="ECO:0000259" key="13">
    <source>
        <dbReference type="PROSITE" id="PS51787"/>
    </source>
</evidence>
<organism evidence="14 15">
    <name type="scientific">Anaeramoeba flamelloides</name>
    <dbReference type="NCBI Taxonomy" id="1746091"/>
    <lineage>
        <taxon>Eukaryota</taxon>
        <taxon>Metamonada</taxon>
        <taxon>Anaeramoebidae</taxon>
        <taxon>Anaeramoeba</taxon>
    </lineage>
</organism>
<dbReference type="GO" id="GO:0003697">
    <property type="term" value="F:single-stranded DNA binding"/>
    <property type="evidence" value="ECO:0007669"/>
    <property type="project" value="TreeGrafter"/>
</dbReference>
<keyword evidence="10" id="KW-0175">Coiled coil</keyword>
<evidence type="ECO:0000259" key="12">
    <source>
        <dbReference type="PROSITE" id="PS51786"/>
    </source>
</evidence>
<dbReference type="SUPFAM" id="SSF52540">
    <property type="entry name" value="P-loop containing nucleoside triphosphate hydrolases"/>
    <property type="match status" value="1"/>
</dbReference>
<dbReference type="InterPro" id="IPR003593">
    <property type="entry name" value="AAA+_ATPase"/>
</dbReference>
<dbReference type="SMART" id="SM00464">
    <property type="entry name" value="LON"/>
    <property type="match status" value="1"/>
</dbReference>
<dbReference type="Gene3D" id="1.20.58.1480">
    <property type="match status" value="1"/>
</dbReference>
<keyword evidence="2 8" id="KW-0547">Nucleotide-binding</keyword>
<dbReference type="PROSITE" id="PS51787">
    <property type="entry name" value="LON_N"/>
    <property type="match status" value="1"/>
</dbReference>
<dbReference type="Pfam" id="PF00004">
    <property type="entry name" value="AAA"/>
    <property type="match status" value="1"/>
</dbReference>
<dbReference type="AlphaFoldDB" id="A0AAV7ZNI3"/>
<protein>
    <recommendedName>
        <fullName evidence="9">Lon protease homolog</fullName>
        <ecNumber evidence="9">3.4.21.-</ecNumber>
    </recommendedName>
</protein>
<dbReference type="EMBL" id="JANTQA010000026">
    <property type="protein sequence ID" value="KAJ3442850.1"/>
    <property type="molecule type" value="Genomic_DNA"/>
</dbReference>
<evidence type="ECO:0000256" key="9">
    <source>
        <dbReference type="RuleBase" id="RU000592"/>
    </source>
</evidence>
<proteinExistence type="inferred from homology"/>